<protein>
    <submittedName>
        <fullName evidence="1">Uncharacterized protein</fullName>
    </submittedName>
</protein>
<dbReference type="AlphaFoldDB" id="A0A1Y6BXZ2"/>
<reference evidence="2" key="1">
    <citation type="submission" date="2017-04" db="EMBL/GenBank/DDBJ databases">
        <authorList>
            <person name="Varghese N."/>
            <person name="Submissions S."/>
        </authorList>
    </citation>
    <scope>NUCLEOTIDE SEQUENCE [LARGE SCALE GENOMIC DNA]</scope>
    <source>
        <strain evidence="2">RKEM611</strain>
    </source>
</reference>
<sequence length="64" mass="7089">MKGSIPIDRLRPFCKRPFCGVSPREGELTAIDMLPAITNLSGASDYHSYTTIGKLMEIFGEDLQ</sequence>
<dbReference type="STRING" id="1513793.SAMN06296036_110202"/>
<evidence type="ECO:0000313" key="1">
    <source>
        <dbReference type="EMBL" id="SMF35110.1"/>
    </source>
</evidence>
<dbReference type="Proteomes" id="UP000192907">
    <property type="component" value="Unassembled WGS sequence"/>
</dbReference>
<dbReference type="RefSeq" id="WP_132325935.1">
    <property type="nucleotide sequence ID" value="NZ_FWZT01000010.1"/>
</dbReference>
<proteinExistence type="predicted"/>
<evidence type="ECO:0000313" key="2">
    <source>
        <dbReference type="Proteomes" id="UP000192907"/>
    </source>
</evidence>
<dbReference type="EMBL" id="FWZT01000010">
    <property type="protein sequence ID" value="SMF35110.1"/>
    <property type="molecule type" value="Genomic_DNA"/>
</dbReference>
<organism evidence="1 2">
    <name type="scientific">Pseudobacteriovorax antillogorgiicola</name>
    <dbReference type="NCBI Taxonomy" id="1513793"/>
    <lineage>
        <taxon>Bacteria</taxon>
        <taxon>Pseudomonadati</taxon>
        <taxon>Bdellovibrionota</taxon>
        <taxon>Oligoflexia</taxon>
        <taxon>Oligoflexales</taxon>
        <taxon>Pseudobacteriovoracaceae</taxon>
        <taxon>Pseudobacteriovorax</taxon>
    </lineage>
</organism>
<name>A0A1Y6BXZ2_9BACT</name>
<keyword evidence="2" id="KW-1185">Reference proteome</keyword>
<gene>
    <name evidence="1" type="ORF">SAMN06296036_110202</name>
</gene>
<accession>A0A1Y6BXZ2</accession>